<keyword evidence="1" id="KW-0472">Membrane</keyword>
<keyword evidence="1" id="KW-0812">Transmembrane</keyword>
<evidence type="ECO:0000256" key="1">
    <source>
        <dbReference type="SAM" id="Phobius"/>
    </source>
</evidence>
<dbReference type="Proteomes" id="UP000006591">
    <property type="component" value="Chromosome 7"/>
</dbReference>
<keyword evidence="1" id="KW-1133">Transmembrane helix</keyword>
<reference evidence="2" key="2">
    <citation type="submission" date="2018-04" db="EMBL/GenBank/DDBJ databases">
        <title>OnivRS2 (Oryza nivara Reference Sequence Version 2).</title>
        <authorList>
            <person name="Zhang J."/>
            <person name="Kudrna D."/>
            <person name="Lee S."/>
            <person name="Talag J."/>
            <person name="Rajasekar S."/>
            <person name="Welchert J."/>
            <person name="Hsing Y.-I."/>
            <person name="Wing R.A."/>
        </authorList>
    </citation>
    <scope>NUCLEOTIDE SEQUENCE [LARGE SCALE GENOMIC DNA]</scope>
    <source>
        <strain evidence="2">SL10</strain>
    </source>
</reference>
<reference evidence="2" key="1">
    <citation type="submission" date="2015-04" db="UniProtKB">
        <authorList>
            <consortium name="EnsemblPlants"/>
        </authorList>
    </citation>
    <scope>IDENTIFICATION</scope>
    <source>
        <strain evidence="2">SL10</strain>
    </source>
</reference>
<accession>A0A0E0I4B6</accession>
<evidence type="ECO:0000313" key="3">
    <source>
        <dbReference type="Proteomes" id="UP000006591"/>
    </source>
</evidence>
<protein>
    <submittedName>
        <fullName evidence="2">Uncharacterized protein</fullName>
    </submittedName>
</protein>
<dbReference type="HOGENOM" id="CLU_2139894_0_0_1"/>
<proteinExistence type="predicted"/>
<keyword evidence="3" id="KW-1185">Reference proteome</keyword>
<feature type="transmembrane region" description="Helical" evidence="1">
    <location>
        <begin position="46"/>
        <end position="66"/>
    </location>
</feature>
<sequence>MRRLPDLYSLTRVASWLMPLVFLVSIESYFLRSLHSSRYGVQSIEWVIFTVMTTVVLIGTLVIILLPVTQKGMMEEVPLPPSMKRSEDMIRESLHLLFPFVQMKRSEDDTRTPASSI</sequence>
<dbReference type="EnsemblPlants" id="ONIVA07G22440.1">
    <property type="protein sequence ID" value="ONIVA07G22440.1"/>
    <property type="gene ID" value="ONIVA07G22440"/>
</dbReference>
<name>A0A0E0I4B6_ORYNI</name>
<feature type="transmembrane region" description="Helical" evidence="1">
    <location>
        <begin position="7"/>
        <end position="26"/>
    </location>
</feature>
<dbReference type="Gramene" id="ONIVA07G22440.1">
    <property type="protein sequence ID" value="ONIVA07G22440.1"/>
    <property type="gene ID" value="ONIVA07G22440"/>
</dbReference>
<dbReference type="AlphaFoldDB" id="A0A0E0I4B6"/>
<evidence type="ECO:0000313" key="2">
    <source>
        <dbReference type="EnsemblPlants" id="ONIVA07G22440.1"/>
    </source>
</evidence>
<organism evidence="2">
    <name type="scientific">Oryza nivara</name>
    <name type="common">Indian wild rice</name>
    <name type="synonym">Oryza sativa f. spontanea</name>
    <dbReference type="NCBI Taxonomy" id="4536"/>
    <lineage>
        <taxon>Eukaryota</taxon>
        <taxon>Viridiplantae</taxon>
        <taxon>Streptophyta</taxon>
        <taxon>Embryophyta</taxon>
        <taxon>Tracheophyta</taxon>
        <taxon>Spermatophyta</taxon>
        <taxon>Magnoliopsida</taxon>
        <taxon>Liliopsida</taxon>
        <taxon>Poales</taxon>
        <taxon>Poaceae</taxon>
        <taxon>BOP clade</taxon>
        <taxon>Oryzoideae</taxon>
        <taxon>Oryzeae</taxon>
        <taxon>Oryzinae</taxon>
        <taxon>Oryza</taxon>
    </lineage>
</organism>
<dbReference type="OMA" id="VQSIEWV"/>